<dbReference type="EMBL" id="CP162551">
    <property type="protein sequence ID" value="XDI36824.1"/>
    <property type="molecule type" value="Genomic_DNA"/>
</dbReference>
<dbReference type="SUPFAM" id="SSF103473">
    <property type="entry name" value="MFS general substrate transporter"/>
    <property type="match status" value="1"/>
</dbReference>
<dbReference type="GO" id="GO:0015528">
    <property type="term" value="F:lactose:proton symporter activity"/>
    <property type="evidence" value="ECO:0007669"/>
    <property type="project" value="TreeGrafter"/>
</dbReference>
<feature type="transmembrane region" description="Helical" evidence="8">
    <location>
        <begin position="73"/>
        <end position="90"/>
    </location>
</feature>
<proteinExistence type="predicted"/>
<feature type="transmembrane region" description="Helical" evidence="8">
    <location>
        <begin position="355"/>
        <end position="374"/>
    </location>
</feature>
<dbReference type="GO" id="GO:0030395">
    <property type="term" value="F:lactose binding"/>
    <property type="evidence" value="ECO:0007669"/>
    <property type="project" value="TreeGrafter"/>
</dbReference>
<evidence type="ECO:0000256" key="7">
    <source>
        <dbReference type="ARBA" id="ARBA00023136"/>
    </source>
</evidence>
<gene>
    <name evidence="10" type="ORF">AB3N04_19460</name>
</gene>
<dbReference type="PANTHER" id="PTHR23522:SF10">
    <property type="entry name" value="3-PHENYLPROPIONIC ACID TRANSPORTER-RELATED"/>
    <property type="match status" value="1"/>
</dbReference>
<feature type="transmembrane region" description="Helical" evidence="8">
    <location>
        <begin position="135"/>
        <end position="154"/>
    </location>
</feature>
<feature type="transmembrane region" description="Helical" evidence="8">
    <location>
        <begin position="238"/>
        <end position="258"/>
    </location>
</feature>
<feature type="transmembrane region" description="Helical" evidence="8">
    <location>
        <begin position="324"/>
        <end position="343"/>
    </location>
</feature>
<keyword evidence="6 8" id="KW-1133">Transmembrane helix</keyword>
<dbReference type="InterPro" id="IPR026032">
    <property type="entry name" value="HcaT-like"/>
</dbReference>
<dbReference type="InterPro" id="IPR024989">
    <property type="entry name" value="MFS_assoc_dom"/>
</dbReference>
<accession>A0AB39BT05</accession>
<evidence type="ECO:0000256" key="2">
    <source>
        <dbReference type="ARBA" id="ARBA00022448"/>
    </source>
</evidence>
<evidence type="ECO:0000256" key="8">
    <source>
        <dbReference type="SAM" id="Phobius"/>
    </source>
</evidence>
<evidence type="ECO:0000256" key="3">
    <source>
        <dbReference type="ARBA" id="ARBA00022475"/>
    </source>
</evidence>
<feature type="transmembrane region" description="Helical" evidence="8">
    <location>
        <begin position="295"/>
        <end position="312"/>
    </location>
</feature>
<evidence type="ECO:0000256" key="6">
    <source>
        <dbReference type="ARBA" id="ARBA00022989"/>
    </source>
</evidence>
<dbReference type="Gene3D" id="1.20.1250.20">
    <property type="entry name" value="MFS general substrate transporter like domains"/>
    <property type="match status" value="2"/>
</dbReference>
<feature type="transmembrane region" description="Helical" evidence="8">
    <location>
        <begin position="160"/>
        <end position="180"/>
    </location>
</feature>
<evidence type="ECO:0000256" key="4">
    <source>
        <dbReference type="ARBA" id="ARBA00022519"/>
    </source>
</evidence>
<dbReference type="Pfam" id="PF12832">
    <property type="entry name" value="MFS_1_like"/>
    <property type="match status" value="1"/>
</dbReference>
<evidence type="ECO:0000313" key="10">
    <source>
        <dbReference type="EMBL" id="XDI36824.1"/>
    </source>
</evidence>
<dbReference type="PIRSF" id="PIRSF004925">
    <property type="entry name" value="HcaT"/>
    <property type="match status" value="1"/>
</dbReference>
<dbReference type="InterPro" id="IPR036259">
    <property type="entry name" value="MFS_trans_sf"/>
</dbReference>
<keyword evidence="2" id="KW-0813">Transport</keyword>
<feature type="domain" description="Major facilitator superfamily associated" evidence="9">
    <location>
        <begin position="8"/>
        <end position="358"/>
    </location>
</feature>
<feature type="transmembrane region" description="Helical" evidence="8">
    <location>
        <begin position="265"/>
        <end position="289"/>
    </location>
</feature>
<sequence length="386" mass="42808">MEYRSVYRLMAYLFFAYSTMTIVMSYIPLYFQADGLSGNQVGILMAIGPFATIIAQPFWGYMSDKYKTIKRMIIISACGVVVATFSFMFMSQFYGYLVMMFILFLFLSPLTALGDSLSQKTATLKSVSFGRIRMWGSLGFATTSLLTGYVLLVIGVDRLMIPMLIMATLALIMALSIKDVKGTNKPVTIISALKIGLDRKLMLFLLFVVFISITHRANDSYLGLYIVDLGGVESLIGWAWFIGVSAEALVFATSPLWFKKWQPLTFVTVAGFIYSIRWLLMGLATAPWMILPLQLAHGITFGMFYIAGFQFVNKLIPEHLQATGHVLFITTFFGLSGIFGSLFGGWMIDGFGLEALYYCLAVSALVGAVGLMVFKSMNDPTPTIAK</sequence>
<organism evidence="10">
    <name type="scientific">Alkalihalophilus sp. As8PL</name>
    <dbReference type="NCBI Taxonomy" id="3237103"/>
    <lineage>
        <taxon>Bacteria</taxon>
        <taxon>Bacillati</taxon>
        <taxon>Bacillota</taxon>
        <taxon>Bacilli</taxon>
        <taxon>Bacillales</taxon>
        <taxon>Bacillaceae</taxon>
        <taxon>Alkalihalophilus</taxon>
    </lineage>
</organism>
<evidence type="ECO:0000256" key="1">
    <source>
        <dbReference type="ARBA" id="ARBA00004429"/>
    </source>
</evidence>
<feature type="transmembrane region" description="Helical" evidence="8">
    <location>
        <begin position="96"/>
        <end position="114"/>
    </location>
</feature>
<dbReference type="RefSeq" id="WP_368504204.1">
    <property type="nucleotide sequence ID" value="NZ_CP162551.1"/>
</dbReference>
<name>A0AB39BT05_9BACI</name>
<dbReference type="AlphaFoldDB" id="A0AB39BT05"/>
<protein>
    <submittedName>
        <fullName evidence="10">MFS transporter</fullName>
    </submittedName>
</protein>
<feature type="transmembrane region" description="Helical" evidence="8">
    <location>
        <begin position="12"/>
        <end position="31"/>
    </location>
</feature>
<reference evidence="10" key="1">
    <citation type="submission" date="2024-07" db="EMBL/GenBank/DDBJ databases">
        <title>Identification and characteristics of an arsenic-resistant bacterial isolate, which belongs to a novel species.</title>
        <authorList>
            <person name="Juszczyk A."/>
            <person name="Kowalczyk A."/>
            <person name="Was K."/>
            <person name="Kosowicz W."/>
            <person name="Budzyn A."/>
            <person name="Latowski D."/>
        </authorList>
    </citation>
    <scope>NUCLEOTIDE SEQUENCE</scope>
    <source>
        <strain evidence="10">As8PL</strain>
    </source>
</reference>
<evidence type="ECO:0000259" key="9">
    <source>
        <dbReference type="Pfam" id="PF12832"/>
    </source>
</evidence>
<feature type="transmembrane region" description="Helical" evidence="8">
    <location>
        <begin position="201"/>
        <end position="218"/>
    </location>
</feature>
<keyword evidence="4" id="KW-0997">Cell inner membrane</keyword>
<feature type="transmembrane region" description="Helical" evidence="8">
    <location>
        <begin position="43"/>
        <end position="61"/>
    </location>
</feature>
<comment type="subcellular location">
    <subcellularLocation>
        <location evidence="1">Cell inner membrane</location>
        <topology evidence="1">Multi-pass membrane protein</topology>
    </subcellularLocation>
</comment>
<keyword evidence="7 8" id="KW-0472">Membrane</keyword>
<dbReference type="PANTHER" id="PTHR23522">
    <property type="entry name" value="BLL5896 PROTEIN"/>
    <property type="match status" value="1"/>
</dbReference>
<keyword evidence="3" id="KW-1003">Cell membrane</keyword>
<evidence type="ECO:0000256" key="5">
    <source>
        <dbReference type="ARBA" id="ARBA00022692"/>
    </source>
</evidence>
<keyword evidence="5 8" id="KW-0812">Transmembrane</keyword>
<dbReference type="GO" id="GO:0005886">
    <property type="term" value="C:plasma membrane"/>
    <property type="evidence" value="ECO:0007669"/>
    <property type="project" value="UniProtKB-SubCell"/>
</dbReference>